<dbReference type="EMBL" id="JAPXFL010000004">
    <property type="protein sequence ID" value="KAK9507757.1"/>
    <property type="molecule type" value="Genomic_DNA"/>
</dbReference>
<feature type="compositionally biased region" description="Polar residues" evidence="2">
    <location>
        <begin position="198"/>
        <end position="210"/>
    </location>
</feature>
<dbReference type="AlphaFoldDB" id="A0AAW1DB78"/>
<evidence type="ECO:0000259" key="3">
    <source>
        <dbReference type="PROSITE" id="PS50157"/>
    </source>
</evidence>
<dbReference type="GO" id="GO:0008270">
    <property type="term" value="F:zinc ion binding"/>
    <property type="evidence" value="ECO:0007669"/>
    <property type="project" value="UniProtKB-KW"/>
</dbReference>
<dbReference type="PROSITE" id="PS50157">
    <property type="entry name" value="ZINC_FINGER_C2H2_2"/>
    <property type="match status" value="1"/>
</dbReference>
<keyword evidence="1" id="KW-0863">Zinc-finger</keyword>
<evidence type="ECO:0000313" key="5">
    <source>
        <dbReference type="EMBL" id="KAK9507757.1"/>
    </source>
</evidence>
<sequence>MSVSGPGGHEPVLKASVEWLDETGEFKGKTVSIEDLFPSDPRNIATVTAPDTSDVKEATPSNSPDIPAIVTDSLSNATPCKICGLSFKNQKGLRIHIAKKHPAEANRLKLSCILQSNEPSDSPKPLDFDIKTEIDSFADNFKAILNANGEYNADEFDRTVSKFLAFLRTANQSLPGPKHPAVRHYLQRRENKFKMPSKGNSQVSNPARTNKATRDRRKEAFRYELAQYYYYNRRKKVVNTVMNADAPQHCPINMQDIEAHFGQLFEQPNCGLRTNYDFSRANPDIRTLPLQLFHKAIKSTSLDTSPGPDGVLIRTIKALDVAHIIQYIAEIMLKTSFVPSAFRKGRTVLIYKGKGATSNISAWRPITIYSIVRRIIEKVFDSELRKQVAFHKCQRGFVRGLPGCHVNARLIDATLNDAKQSKKDAVISFLDVTGAFDNIGHDHIVRSLEGCGVSSDLSKAISALTTANSINICSGTIKSREIRILRGVPQGSPLSPTLFNIAINFIFKEICDPALASRYGYHMGGATEPMILMGFADDLAITCGDIKSAERVINMVRGNLREVGLKINPAKSTAMSLTKGLLVRNPLVLETGDTISSIEPGETIKYLGCTFDGELIVDQSSIRSLNENLDKLTVSNLLKPDQKLNVLNQYLFPTLTYPLQTAPLLKLTKSLLEGVDVIIRRSVKAIMGLPANLNSAMMYAPRRFRGLGLLRCEWEAPLQHMAILDKLNKVQDPHFQGIFEYSAELQECLDRLNPEVVELRDGVASVKRIRKSLRENAFQQWASCKWQGQGVLHFKSNPSLNRFVYEKEALSESEWTSAIKLNVNYAPLRGVPGMVSQVAGDVGLLCRHCGREKETPAHVVGNCPHNMLLITRRHHRVKHVVREWLERRNFKCFEEVYAVDAKGSTRNNVILIDNNVETKLHSFYQQQ</sequence>
<accession>A0AAW1DB78</accession>
<evidence type="ECO:0008006" key="7">
    <source>
        <dbReference type="Google" id="ProtNLM"/>
    </source>
</evidence>
<feature type="region of interest" description="Disordered" evidence="2">
    <location>
        <begin position="195"/>
        <end position="215"/>
    </location>
</feature>
<feature type="domain" description="C2H2-type" evidence="3">
    <location>
        <begin position="78"/>
        <end position="106"/>
    </location>
</feature>
<evidence type="ECO:0000256" key="2">
    <source>
        <dbReference type="SAM" id="MobiDB-lite"/>
    </source>
</evidence>
<dbReference type="Pfam" id="PF00078">
    <property type="entry name" value="RVT_1"/>
    <property type="match status" value="1"/>
</dbReference>
<dbReference type="PROSITE" id="PS00028">
    <property type="entry name" value="ZINC_FINGER_C2H2_1"/>
    <property type="match status" value="1"/>
</dbReference>
<dbReference type="PANTHER" id="PTHR19446">
    <property type="entry name" value="REVERSE TRANSCRIPTASES"/>
    <property type="match status" value="1"/>
</dbReference>
<dbReference type="Proteomes" id="UP001461498">
    <property type="component" value="Unassembled WGS sequence"/>
</dbReference>
<dbReference type="InterPro" id="IPR043502">
    <property type="entry name" value="DNA/RNA_pol_sf"/>
</dbReference>
<feature type="domain" description="Reverse transcriptase" evidence="4">
    <location>
        <begin position="331"/>
        <end position="611"/>
    </location>
</feature>
<keyword evidence="1" id="KW-0862">Zinc</keyword>
<dbReference type="InterPro" id="IPR000477">
    <property type="entry name" value="RT_dom"/>
</dbReference>
<evidence type="ECO:0000259" key="4">
    <source>
        <dbReference type="PROSITE" id="PS50878"/>
    </source>
</evidence>
<dbReference type="CDD" id="cd01650">
    <property type="entry name" value="RT_nLTR_like"/>
    <property type="match status" value="1"/>
</dbReference>
<name>A0AAW1DB78_9HEMI</name>
<keyword evidence="1" id="KW-0479">Metal-binding</keyword>
<protein>
    <recommendedName>
        <fullName evidence="7">Reverse transcriptase</fullName>
    </recommendedName>
</protein>
<evidence type="ECO:0000313" key="6">
    <source>
        <dbReference type="Proteomes" id="UP001461498"/>
    </source>
</evidence>
<dbReference type="InterPro" id="IPR013087">
    <property type="entry name" value="Znf_C2H2_type"/>
</dbReference>
<organism evidence="5 6">
    <name type="scientific">Rhynocoris fuscipes</name>
    <dbReference type="NCBI Taxonomy" id="488301"/>
    <lineage>
        <taxon>Eukaryota</taxon>
        <taxon>Metazoa</taxon>
        <taxon>Ecdysozoa</taxon>
        <taxon>Arthropoda</taxon>
        <taxon>Hexapoda</taxon>
        <taxon>Insecta</taxon>
        <taxon>Pterygota</taxon>
        <taxon>Neoptera</taxon>
        <taxon>Paraneoptera</taxon>
        <taxon>Hemiptera</taxon>
        <taxon>Heteroptera</taxon>
        <taxon>Panheteroptera</taxon>
        <taxon>Cimicomorpha</taxon>
        <taxon>Reduviidae</taxon>
        <taxon>Harpactorinae</taxon>
        <taxon>Harpactorini</taxon>
        <taxon>Rhynocoris</taxon>
    </lineage>
</organism>
<reference evidence="5 6" key="1">
    <citation type="submission" date="2022-12" db="EMBL/GenBank/DDBJ databases">
        <title>Chromosome-level genome assembly of true bugs.</title>
        <authorList>
            <person name="Ma L."/>
            <person name="Li H."/>
        </authorList>
    </citation>
    <scope>NUCLEOTIDE SEQUENCE [LARGE SCALE GENOMIC DNA]</scope>
    <source>
        <strain evidence="5">Lab_2022b</strain>
    </source>
</reference>
<evidence type="ECO:0000256" key="1">
    <source>
        <dbReference type="PROSITE-ProRule" id="PRU00042"/>
    </source>
</evidence>
<proteinExistence type="predicted"/>
<dbReference type="SUPFAM" id="SSF56672">
    <property type="entry name" value="DNA/RNA polymerases"/>
    <property type="match status" value="1"/>
</dbReference>
<dbReference type="GO" id="GO:0071897">
    <property type="term" value="P:DNA biosynthetic process"/>
    <property type="evidence" value="ECO:0007669"/>
    <property type="project" value="UniProtKB-ARBA"/>
</dbReference>
<comment type="caution">
    <text evidence="5">The sequence shown here is derived from an EMBL/GenBank/DDBJ whole genome shotgun (WGS) entry which is preliminary data.</text>
</comment>
<keyword evidence="6" id="KW-1185">Reference proteome</keyword>
<gene>
    <name evidence="5" type="ORF">O3M35_007541</name>
</gene>
<dbReference type="PROSITE" id="PS50878">
    <property type="entry name" value="RT_POL"/>
    <property type="match status" value="1"/>
</dbReference>